<dbReference type="Pfam" id="PF13488">
    <property type="entry name" value="Gly-zipper_Omp"/>
    <property type="match status" value="1"/>
</dbReference>
<dbReference type="EMBL" id="MLJW01004151">
    <property type="protein sequence ID" value="OIQ70542.1"/>
    <property type="molecule type" value="Genomic_DNA"/>
</dbReference>
<proteinExistence type="predicted"/>
<protein>
    <recommendedName>
        <fullName evidence="1">Glycine zipper domain-containing protein</fullName>
    </recommendedName>
</protein>
<reference evidence="2" key="1">
    <citation type="submission" date="2016-10" db="EMBL/GenBank/DDBJ databases">
        <title>Sequence of Gallionella enrichment culture.</title>
        <authorList>
            <person name="Poehlein A."/>
            <person name="Muehling M."/>
            <person name="Daniel R."/>
        </authorList>
    </citation>
    <scope>NUCLEOTIDE SEQUENCE</scope>
</reference>
<feature type="domain" description="Glycine zipper" evidence="1">
    <location>
        <begin position="29"/>
        <end position="71"/>
    </location>
</feature>
<name>A0A1J5PGJ2_9ZZZZ</name>
<organism evidence="2">
    <name type="scientific">mine drainage metagenome</name>
    <dbReference type="NCBI Taxonomy" id="410659"/>
    <lineage>
        <taxon>unclassified sequences</taxon>
        <taxon>metagenomes</taxon>
        <taxon>ecological metagenomes</taxon>
    </lineage>
</organism>
<comment type="caution">
    <text evidence="2">The sequence shown here is derived from an EMBL/GenBank/DDBJ whole genome shotgun (WGS) entry which is preliminary data.</text>
</comment>
<evidence type="ECO:0000259" key="1">
    <source>
        <dbReference type="Pfam" id="PF13488"/>
    </source>
</evidence>
<sequence>MFRTVGSAALLAVALAMPVHEAAAQDALGGALLGGVGGAIVGGAIGGGRGAAIGAMVGAGTGAAIAAEGERRRSGYYYYRDGCYIQRGDGAWIRVSPRYCY</sequence>
<gene>
    <name evidence="2" type="ORF">GALL_478430</name>
</gene>
<dbReference type="AlphaFoldDB" id="A0A1J5PGJ2"/>
<evidence type="ECO:0000313" key="2">
    <source>
        <dbReference type="EMBL" id="OIQ70542.1"/>
    </source>
</evidence>
<accession>A0A1J5PGJ2</accession>
<dbReference type="InterPro" id="IPR039567">
    <property type="entry name" value="Gly-zipper"/>
</dbReference>